<evidence type="ECO:0000256" key="3">
    <source>
        <dbReference type="SAM" id="MobiDB-lite"/>
    </source>
</evidence>
<dbReference type="Gene3D" id="3.40.20.10">
    <property type="entry name" value="Severin"/>
    <property type="match status" value="1"/>
</dbReference>
<evidence type="ECO:0000259" key="5">
    <source>
        <dbReference type="PROSITE" id="PS51263"/>
    </source>
</evidence>
<evidence type="ECO:0000259" key="4">
    <source>
        <dbReference type="PROSITE" id="PS50002"/>
    </source>
</evidence>
<feature type="compositionally biased region" description="Pro residues" evidence="3">
    <location>
        <begin position="495"/>
        <end position="506"/>
    </location>
</feature>
<dbReference type="SMART" id="SM00326">
    <property type="entry name" value="SH3"/>
    <property type="match status" value="1"/>
</dbReference>
<evidence type="ECO:0000256" key="1">
    <source>
        <dbReference type="ARBA" id="ARBA00022443"/>
    </source>
</evidence>
<dbReference type="STRING" id="1561998.A0A1I7TM04"/>
<keyword evidence="6" id="KW-1185">Reference proteome</keyword>
<dbReference type="WBParaSite" id="Csp11.Scaffold628.g7244.t1">
    <property type="protein sequence ID" value="Csp11.Scaffold628.g7244.t1"/>
    <property type="gene ID" value="Csp11.Scaffold628.g7244"/>
</dbReference>
<dbReference type="PANTHER" id="PTHR10829">
    <property type="entry name" value="CORTACTIN AND DREBRIN"/>
    <property type="match status" value="1"/>
</dbReference>
<feature type="region of interest" description="Disordered" evidence="3">
    <location>
        <begin position="321"/>
        <end position="382"/>
    </location>
</feature>
<feature type="region of interest" description="Disordered" evidence="3">
    <location>
        <begin position="180"/>
        <end position="199"/>
    </location>
</feature>
<dbReference type="GO" id="GO:0045773">
    <property type="term" value="P:positive regulation of axon extension"/>
    <property type="evidence" value="ECO:0007669"/>
    <property type="project" value="TreeGrafter"/>
</dbReference>
<dbReference type="Pfam" id="PF14604">
    <property type="entry name" value="SH3_9"/>
    <property type="match status" value="1"/>
</dbReference>
<proteinExistence type="predicted"/>
<dbReference type="GO" id="GO:0014069">
    <property type="term" value="C:postsynaptic density"/>
    <property type="evidence" value="ECO:0007669"/>
    <property type="project" value="TreeGrafter"/>
</dbReference>
<dbReference type="InterPro" id="IPR002108">
    <property type="entry name" value="ADF-H"/>
</dbReference>
<dbReference type="PANTHER" id="PTHR10829:SF25">
    <property type="entry name" value="DREBRIN-LIKE PROTEIN"/>
    <property type="match status" value="1"/>
</dbReference>
<dbReference type="GO" id="GO:0030027">
    <property type="term" value="C:lamellipodium"/>
    <property type="evidence" value="ECO:0007669"/>
    <property type="project" value="TreeGrafter"/>
</dbReference>
<sequence>MTLNYHAHGKEIEASYKRVSADSDGDKWVIFDYEGNSNTIRVGEEGTGGLNEFADSFSSGRLQFGVISVRLSSDVFPKIVLIHWQGEGVPTLRLASTTPHAEEFRRFLKTVHIVLHARSEIDVEPDAIRKEVRKLPAANASTNSESTYSIPEKATSVYQPTNAQSELSSAARENFWSSMNQEEKRRQAEEKTAHAEQLKRYEADRERTMAEIHTKAENYQPEKVNSVYKPTKPHVEMKSVNREEFWSKMNEEEKLRQEEEKIAREQAHKQFEADRQRMASEIHTKAENYQPDKVTSVYKPTKPHVEISSSAREEFWNKMNEEEKKRQAEEKEAHELKQKEFENDRKRVANDIHEKLQLNEKTVPTASASSHVSNTISSSSVAASSGLVGSRKEMFNAKPSDPILPKPTVNGGGAVKKWPPVGANQTSEPREPVNRITESQPEEPVAYKPEPFVYKPEPMKPVAPAYDAYEEPPAEPAPIVRSPVSPPSFIAPTPVVAPPPPEPTPAYTPSQYDSPPVFEPYETSRAPAPTYQPSQYDAPPVQEPEPTPTHYQSQYNDPPEPAGSYVTRGETSQLPAHIASQYDMPPVLPDQQAPTSKVIESSVPAPQIDQYDFPPSVAEQQAMALWDYQAADDTEISFDPDDIITDIDQVDSGWWKGRAPNGRVGLFPSNYVKLI</sequence>
<dbReference type="AlphaFoldDB" id="A0A1I7TM04"/>
<dbReference type="SUPFAM" id="SSF50044">
    <property type="entry name" value="SH3-domain"/>
    <property type="match status" value="1"/>
</dbReference>
<dbReference type="GO" id="GO:0098974">
    <property type="term" value="P:postsynaptic actin cytoskeleton organization"/>
    <property type="evidence" value="ECO:0007669"/>
    <property type="project" value="TreeGrafter"/>
</dbReference>
<dbReference type="SUPFAM" id="SSF55753">
    <property type="entry name" value="Actin depolymerizing proteins"/>
    <property type="match status" value="1"/>
</dbReference>
<feature type="domain" description="SH3" evidence="4">
    <location>
        <begin position="617"/>
        <end position="675"/>
    </location>
</feature>
<dbReference type="GO" id="GO:0030833">
    <property type="term" value="P:regulation of actin filament polymerization"/>
    <property type="evidence" value="ECO:0007669"/>
    <property type="project" value="TreeGrafter"/>
</dbReference>
<dbReference type="GO" id="GO:0030427">
    <property type="term" value="C:site of polarized growth"/>
    <property type="evidence" value="ECO:0007669"/>
    <property type="project" value="TreeGrafter"/>
</dbReference>
<feature type="compositionally biased region" description="Low complexity" evidence="3">
    <location>
        <begin position="366"/>
        <end position="382"/>
    </location>
</feature>
<dbReference type="InterPro" id="IPR029006">
    <property type="entry name" value="ADF-H/Gelsolin-like_dom_sf"/>
</dbReference>
<organism evidence="6 7">
    <name type="scientific">Caenorhabditis tropicalis</name>
    <dbReference type="NCBI Taxonomy" id="1561998"/>
    <lineage>
        <taxon>Eukaryota</taxon>
        <taxon>Metazoa</taxon>
        <taxon>Ecdysozoa</taxon>
        <taxon>Nematoda</taxon>
        <taxon>Chromadorea</taxon>
        <taxon>Rhabditida</taxon>
        <taxon>Rhabditina</taxon>
        <taxon>Rhabditomorpha</taxon>
        <taxon>Rhabditoidea</taxon>
        <taxon>Rhabditidae</taxon>
        <taxon>Peloderinae</taxon>
        <taxon>Caenorhabditis</taxon>
    </lineage>
</organism>
<dbReference type="GO" id="GO:0051015">
    <property type="term" value="F:actin filament binding"/>
    <property type="evidence" value="ECO:0007669"/>
    <property type="project" value="TreeGrafter"/>
</dbReference>
<feature type="compositionally biased region" description="Basic and acidic residues" evidence="3">
    <location>
        <begin position="181"/>
        <end position="199"/>
    </location>
</feature>
<dbReference type="CDD" id="cd11281">
    <property type="entry name" value="ADF_drebrin_like"/>
    <property type="match status" value="1"/>
</dbReference>
<feature type="region of interest" description="Disordered" evidence="3">
    <location>
        <begin position="396"/>
        <end position="571"/>
    </location>
</feature>
<dbReference type="Proteomes" id="UP000095282">
    <property type="component" value="Unplaced"/>
</dbReference>
<evidence type="ECO:0000256" key="2">
    <source>
        <dbReference type="PROSITE-ProRule" id="PRU00192"/>
    </source>
</evidence>
<dbReference type="GO" id="GO:0030864">
    <property type="term" value="C:cortical actin cytoskeleton"/>
    <property type="evidence" value="ECO:0007669"/>
    <property type="project" value="TreeGrafter"/>
</dbReference>
<dbReference type="PROSITE" id="PS51263">
    <property type="entry name" value="ADF_H"/>
    <property type="match status" value="1"/>
</dbReference>
<dbReference type="GO" id="GO:0045211">
    <property type="term" value="C:postsynaptic membrane"/>
    <property type="evidence" value="ECO:0007669"/>
    <property type="project" value="TreeGrafter"/>
</dbReference>
<feature type="domain" description="ADF-H" evidence="5">
    <location>
        <begin position="4"/>
        <end position="133"/>
    </location>
</feature>
<dbReference type="Gene3D" id="2.30.30.40">
    <property type="entry name" value="SH3 Domains"/>
    <property type="match status" value="1"/>
</dbReference>
<protein>
    <submittedName>
        <fullName evidence="7">ADF-H domain-containing protein</fullName>
    </submittedName>
</protein>
<dbReference type="GO" id="GO:0048812">
    <property type="term" value="P:neuron projection morphogenesis"/>
    <property type="evidence" value="ECO:0007669"/>
    <property type="project" value="TreeGrafter"/>
</dbReference>
<evidence type="ECO:0000313" key="6">
    <source>
        <dbReference type="Proteomes" id="UP000095282"/>
    </source>
</evidence>
<dbReference type="PROSITE" id="PS50002">
    <property type="entry name" value="SH3"/>
    <property type="match status" value="1"/>
</dbReference>
<accession>A0A1I7TM04</accession>
<name>A0A1I7TM04_9PELO</name>
<feature type="compositionally biased region" description="Basic and acidic residues" evidence="3">
    <location>
        <begin position="321"/>
        <end position="358"/>
    </location>
</feature>
<keyword evidence="1 2" id="KW-0728">SH3 domain</keyword>
<dbReference type="GO" id="GO:0030425">
    <property type="term" value="C:dendrite"/>
    <property type="evidence" value="ECO:0007669"/>
    <property type="project" value="TreeGrafter"/>
</dbReference>
<dbReference type="InterPro" id="IPR001452">
    <property type="entry name" value="SH3_domain"/>
</dbReference>
<dbReference type="GO" id="GO:0005884">
    <property type="term" value="C:actin filament"/>
    <property type="evidence" value="ECO:0007669"/>
    <property type="project" value="TreeGrafter"/>
</dbReference>
<reference evidence="7" key="1">
    <citation type="submission" date="2016-11" db="UniProtKB">
        <authorList>
            <consortium name="WormBaseParasite"/>
        </authorList>
    </citation>
    <scope>IDENTIFICATION</scope>
</reference>
<dbReference type="PRINTS" id="PR00452">
    <property type="entry name" value="SH3DOMAIN"/>
</dbReference>
<evidence type="ECO:0000313" key="7">
    <source>
        <dbReference type="WBParaSite" id="Csp11.Scaffold628.g7244.t1"/>
    </source>
</evidence>
<dbReference type="SMART" id="SM00102">
    <property type="entry name" value="ADF"/>
    <property type="match status" value="1"/>
</dbReference>
<dbReference type="eggNOG" id="KOG3655">
    <property type="taxonomic scope" value="Eukaryota"/>
</dbReference>
<dbReference type="Pfam" id="PF00241">
    <property type="entry name" value="Cofilin_ADF"/>
    <property type="match status" value="1"/>
</dbReference>
<dbReference type="FunFam" id="2.30.30.40:FF:000046">
    <property type="entry name" value="Drebrin-like protein isoform B"/>
    <property type="match status" value="1"/>
</dbReference>
<dbReference type="InterPro" id="IPR036028">
    <property type="entry name" value="SH3-like_dom_sf"/>
</dbReference>